<evidence type="ECO:0000313" key="4">
    <source>
        <dbReference type="Proteomes" id="UP001317532"/>
    </source>
</evidence>
<gene>
    <name evidence="3" type="ORF">WPS_05340</name>
</gene>
<dbReference type="Proteomes" id="UP001317532">
    <property type="component" value="Chromosome"/>
</dbReference>
<dbReference type="InterPro" id="IPR025164">
    <property type="entry name" value="Toastrack_DUF4097"/>
</dbReference>
<evidence type="ECO:0000313" key="3">
    <source>
        <dbReference type="EMBL" id="BDE05258.1"/>
    </source>
</evidence>
<evidence type="ECO:0000256" key="1">
    <source>
        <dbReference type="SAM" id="MobiDB-lite"/>
    </source>
</evidence>
<feature type="domain" description="DUF4097" evidence="2">
    <location>
        <begin position="177"/>
        <end position="253"/>
    </location>
</feature>
<sequence>MISRSTLIGALVVVELAIVGAAASALTGGSVFPVMPGLAHLHAKNAGAIGANALDRTFTTGYAPAVKVDVGGVKVIVETANAPTVRVIERFTSHGWLSGNAAPVVAEQTPEGIRVSTHGDDGVHLVFGEFAHDVRLIVPPNARVEVRSSDAIDASGLRSKFVGRTSEGRVQVRDHRGDLDVSSDDGRIYLTDVEGNTIAANTHSGRLYFDRVAAAKLDARTEFGKVFASEVRVGDGALSTHDGDVFVGFASDSDATAVAHPSEDNTVSVRDFPSSTDGTNGRAVRLGGGRGRFAVSTDDGSIAISQGAHV</sequence>
<organism evidence="3 4">
    <name type="scientific">Vulcanimicrobium alpinum</name>
    <dbReference type="NCBI Taxonomy" id="3016050"/>
    <lineage>
        <taxon>Bacteria</taxon>
        <taxon>Bacillati</taxon>
        <taxon>Vulcanimicrobiota</taxon>
        <taxon>Vulcanimicrobiia</taxon>
        <taxon>Vulcanimicrobiales</taxon>
        <taxon>Vulcanimicrobiaceae</taxon>
        <taxon>Vulcanimicrobium</taxon>
    </lineage>
</organism>
<accession>A0AAN1XW08</accession>
<feature type="compositionally biased region" description="Polar residues" evidence="1">
    <location>
        <begin position="264"/>
        <end position="279"/>
    </location>
</feature>
<name>A0AAN1XW08_UNVUL</name>
<dbReference type="Pfam" id="PF13349">
    <property type="entry name" value="DUF4097"/>
    <property type="match status" value="1"/>
</dbReference>
<feature type="region of interest" description="Disordered" evidence="1">
    <location>
        <begin position="262"/>
        <end position="281"/>
    </location>
</feature>
<protein>
    <recommendedName>
        <fullName evidence="2">DUF4097 domain-containing protein</fullName>
    </recommendedName>
</protein>
<dbReference type="AlphaFoldDB" id="A0AAN1XW08"/>
<reference evidence="3 4" key="1">
    <citation type="journal article" date="2022" name="ISME Commun">
        <title>Vulcanimicrobium alpinus gen. nov. sp. nov., the first cultivated representative of the candidate phylum 'Eremiobacterota', is a metabolically versatile aerobic anoxygenic phototroph.</title>
        <authorList>
            <person name="Yabe S."/>
            <person name="Muto K."/>
            <person name="Abe K."/>
            <person name="Yokota A."/>
            <person name="Staudigel H."/>
            <person name="Tebo B.M."/>
        </authorList>
    </citation>
    <scope>NUCLEOTIDE SEQUENCE [LARGE SCALE GENOMIC DNA]</scope>
    <source>
        <strain evidence="3 4">WC8-2</strain>
    </source>
</reference>
<proteinExistence type="predicted"/>
<dbReference type="KEGG" id="vab:WPS_05340"/>
<dbReference type="EMBL" id="AP025523">
    <property type="protein sequence ID" value="BDE05258.1"/>
    <property type="molecule type" value="Genomic_DNA"/>
</dbReference>
<keyword evidence="4" id="KW-1185">Reference proteome</keyword>
<evidence type="ECO:0000259" key="2">
    <source>
        <dbReference type="Pfam" id="PF13349"/>
    </source>
</evidence>
<dbReference type="RefSeq" id="WP_317996316.1">
    <property type="nucleotide sequence ID" value="NZ_AP025523.1"/>
</dbReference>